<gene>
    <name evidence="1" type="ORF">BDN72DRAFT_847145</name>
</gene>
<organism evidence="1 2">
    <name type="scientific">Pluteus cervinus</name>
    <dbReference type="NCBI Taxonomy" id="181527"/>
    <lineage>
        <taxon>Eukaryota</taxon>
        <taxon>Fungi</taxon>
        <taxon>Dikarya</taxon>
        <taxon>Basidiomycota</taxon>
        <taxon>Agaricomycotina</taxon>
        <taxon>Agaricomycetes</taxon>
        <taxon>Agaricomycetidae</taxon>
        <taxon>Agaricales</taxon>
        <taxon>Pluteineae</taxon>
        <taxon>Pluteaceae</taxon>
        <taxon>Pluteus</taxon>
    </lineage>
</organism>
<dbReference type="EMBL" id="ML208498">
    <property type="protein sequence ID" value="TFK63907.1"/>
    <property type="molecule type" value="Genomic_DNA"/>
</dbReference>
<reference evidence="1 2" key="1">
    <citation type="journal article" date="2019" name="Nat. Ecol. Evol.">
        <title>Megaphylogeny resolves global patterns of mushroom evolution.</title>
        <authorList>
            <person name="Varga T."/>
            <person name="Krizsan K."/>
            <person name="Foldi C."/>
            <person name="Dima B."/>
            <person name="Sanchez-Garcia M."/>
            <person name="Sanchez-Ramirez S."/>
            <person name="Szollosi G.J."/>
            <person name="Szarkandi J.G."/>
            <person name="Papp V."/>
            <person name="Albert L."/>
            <person name="Andreopoulos W."/>
            <person name="Angelini C."/>
            <person name="Antonin V."/>
            <person name="Barry K.W."/>
            <person name="Bougher N.L."/>
            <person name="Buchanan P."/>
            <person name="Buyck B."/>
            <person name="Bense V."/>
            <person name="Catcheside P."/>
            <person name="Chovatia M."/>
            <person name="Cooper J."/>
            <person name="Damon W."/>
            <person name="Desjardin D."/>
            <person name="Finy P."/>
            <person name="Geml J."/>
            <person name="Haridas S."/>
            <person name="Hughes K."/>
            <person name="Justo A."/>
            <person name="Karasinski D."/>
            <person name="Kautmanova I."/>
            <person name="Kiss B."/>
            <person name="Kocsube S."/>
            <person name="Kotiranta H."/>
            <person name="LaButti K.M."/>
            <person name="Lechner B.E."/>
            <person name="Liimatainen K."/>
            <person name="Lipzen A."/>
            <person name="Lukacs Z."/>
            <person name="Mihaltcheva S."/>
            <person name="Morgado L.N."/>
            <person name="Niskanen T."/>
            <person name="Noordeloos M.E."/>
            <person name="Ohm R.A."/>
            <person name="Ortiz-Santana B."/>
            <person name="Ovrebo C."/>
            <person name="Racz N."/>
            <person name="Riley R."/>
            <person name="Savchenko A."/>
            <person name="Shiryaev A."/>
            <person name="Soop K."/>
            <person name="Spirin V."/>
            <person name="Szebenyi C."/>
            <person name="Tomsovsky M."/>
            <person name="Tulloss R.E."/>
            <person name="Uehling J."/>
            <person name="Grigoriev I.V."/>
            <person name="Vagvolgyi C."/>
            <person name="Papp T."/>
            <person name="Martin F.M."/>
            <person name="Miettinen O."/>
            <person name="Hibbett D.S."/>
            <person name="Nagy L.G."/>
        </authorList>
    </citation>
    <scope>NUCLEOTIDE SEQUENCE [LARGE SCALE GENOMIC DNA]</scope>
    <source>
        <strain evidence="1 2">NL-1719</strain>
    </source>
</reference>
<protein>
    <submittedName>
        <fullName evidence="1">Uncharacterized protein</fullName>
    </submittedName>
</protein>
<evidence type="ECO:0000313" key="2">
    <source>
        <dbReference type="Proteomes" id="UP000308600"/>
    </source>
</evidence>
<keyword evidence="2" id="KW-1185">Reference proteome</keyword>
<sequence length="447" mass="48445">MKSGDILPSHGGYTPLQPQNSPRRPSWVRRVLLVTGILSLGFLLRSYDGRRLGQLLSILSLNGEIVPQEITLPAGVSTKDCVPWIYDEFPDEDGYLFKAHTSLQLPIDTPSLFFLKAGSTIVGGFHVIQVDEISDSAKIDITLKTRQEDMIDLTSICSLVKEGGGDGLGILADFPPRRESPKERIDIVVSLPKSSTGDPLEINSFESTLSFVAHEFKLDDSVFFHQLLVSGTAIPLSVETIVADEVRVDNGISPISGTFNVSDALFLKTTTGAIDVTANLFNDPSAEKSTSLDLLATVGAITGTINLFSQSQTETGAVLDHADTPSFDIRAQASVTPIHLTLPFIHPGTILNLSTKATLGSTLLELHESFEGRFNIQTGRFRGQASLRVRNEDEVDDPEGRGRKRVVEFARKTTGSIQGRVGWGQLVSGKEGSVEIQTTFGNAELKL</sequence>
<proteinExistence type="predicted"/>
<name>A0ACD3AGD5_9AGAR</name>
<dbReference type="Proteomes" id="UP000308600">
    <property type="component" value="Unassembled WGS sequence"/>
</dbReference>
<evidence type="ECO:0000313" key="1">
    <source>
        <dbReference type="EMBL" id="TFK63907.1"/>
    </source>
</evidence>
<accession>A0ACD3AGD5</accession>